<name>A0A934WW17_9BACT</name>
<comment type="caution">
    <text evidence="7">The sequence shown here is derived from an EMBL/GenBank/DDBJ whole genome shotgun (WGS) entry which is preliminary data.</text>
</comment>
<dbReference type="InterPro" id="IPR013785">
    <property type="entry name" value="Aldolase_TIM"/>
</dbReference>
<evidence type="ECO:0000313" key="8">
    <source>
        <dbReference type="Proteomes" id="UP000611723"/>
    </source>
</evidence>
<evidence type="ECO:0000259" key="6">
    <source>
        <dbReference type="PROSITE" id="PS51918"/>
    </source>
</evidence>
<dbReference type="InterPro" id="IPR050377">
    <property type="entry name" value="Radical_SAM_PqqE_MftC-like"/>
</dbReference>
<keyword evidence="2" id="KW-0949">S-adenosyl-L-methionine</keyword>
<evidence type="ECO:0000313" key="7">
    <source>
        <dbReference type="EMBL" id="MBK6264002.1"/>
    </source>
</evidence>
<dbReference type="GO" id="GO:0003824">
    <property type="term" value="F:catalytic activity"/>
    <property type="evidence" value="ECO:0007669"/>
    <property type="project" value="InterPro"/>
</dbReference>
<dbReference type="SFLD" id="SFLDS00029">
    <property type="entry name" value="Radical_SAM"/>
    <property type="match status" value="1"/>
</dbReference>
<feature type="domain" description="Radical SAM core" evidence="6">
    <location>
        <begin position="19"/>
        <end position="231"/>
    </location>
</feature>
<evidence type="ECO:0000256" key="1">
    <source>
        <dbReference type="ARBA" id="ARBA00001966"/>
    </source>
</evidence>
<dbReference type="GO" id="GO:0046872">
    <property type="term" value="F:metal ion binding"/>
    <property type="evidence" value="ECO:0007669"/>
    <property type="project" value="UniProtKB-KW"/>
</dbReference>
<sequence length="231" mass="25948">MKKERNNPIYDITPFTLLDYPDKAACILWFAGCNMRCGYCYNPDIVFGKGKKGTAEALSFLQSRKGLLDGVVMSGGECTLHKELIPLSQQAKALDMSIKIDTNGSRPKVLKALADQHTLDYVALDFKAPSHKFDLLTRSNLYKPFTESLEFLIASGIPFEVRTTVHSAQLQTADILNMSDFLTCKGYTGNYYLQHFTNNSKTIETLPDSVKKEFETDFSTDSIQVMIRESI</sequence>
<accession>A0A934WW17</accession>
<dbReference type="SFLD" id="SFLDG01067">
    <property type="entry name" value="SPASM/twitch_domain_containing"/>
    <property type="match status" value="1"/>
</dbReference>
<proteinExistence type="predicted"/>
<keyword evidence="4" id="KW-0408">Iron</keyword>
<dbReference type="GO" id="GO:0051536">
    <property type="term" value="F:iron-sulfur cluster binding"/>
    <property type="evidence" value="ECO:0007669"/>
    <property type="project" value="UniProtKB-KW"/>
</dbReference>
<dbReference type="Proteomes" id="UP000611723">
    <property type="component" value="Unassembled WGS sequence"/>
</dbReference>
<keyword evidence="8" id="KW-1185">Reference proteome</keyword>
<protein>
    <submittedName>
        <fullName evidence="7">Anaerobic ribonucleoside-triphosphate reductase activating protein</fullName>
    </submittedName>
</protein>
<organism evidence="7 8">
    <name type="scientific">Marivirga aurantiaca</name>
    <dbReference type="NCBI Taxonomy" id="2802615"/>
    <lineage>
        <taxon>Bacteria</taxon>
        <taxon>Pseudomonadati</taxon>
        <taxon>Bacteroidota</taxon>
        <taxon>Cytophagia</taxon>
        <taxon>Cytophagales</taxon>
        <taxon>Marivirgaceae</taxon>
        <taxon>Marivirga</taxon>
    </lineage>
</organism>
<evidence type="ECO:0000256" key="4">
    <source>
        <dbReference type="ARBA" id="ARBA00023004"/>
    </source>
</evidence>
<dbReference type="SFLD" id="SFLDG01094">
    <property type="entry name" value="Uncharacterised_Radical_SAM_Su"/>
    <property type="match status" value="1"/>
</dbReference>
<dbReference type="PANTHER" id="PTHR11228">
    <property type="entry name" value="RADICAL SAM DOMAIN PROTEIN"/>
    <property type="match status" value="1"/>
</dbReference>
<evidence type="ECO:0000256" key="5">
    <source>
        <dbReference type="ARBA" id="ARBA00023014"/>
    </source>
</evidence>
<comment type="cofactor">
    <cofactor evidence="1">
        <name>[4Fe-4S] cluster</name>
        <dbReference type="ChEBI" id="CHEBI:49883"/>
    </cofactor>
</comment>
<evidence type="ECO:0000256" key="3">
    <source>
        <dbReference type="ARBA" id="ARBA00022723"/>
    </source>
</evidence>
<evidence type="ECO:0000256" key="2">
    <source>
        <dbReference type="ARBA" id="ARBA00022691"/>
    </source>
</evidence>
<reference evidence="7" key="1">
    <citation type="submission" date="2021-01" db="EMBL/GenBank/DDBJ databases">
        <title>Marivirga aurantiaca sp. nov., isolated from intertidal surface sediments.</title>
        <authorList>
            <person name="Zhang M."/>
        </authorList>
    </citation>
    <scope>NUCLEOTIDE SEQUENCE</scope>
    <source>
        <strain evidence="7">S37H4</strain>
    </source>
</reference>
<keyword evidence="5" id="KW-0411">Iron-sulfur</keyword>
<dbReference type="EMBL" id="JAEQBW010000001">
    <property type="protein sequence ID" value="MBK6264002.1"/>
    <property type="molecule type" value="Genomic_DNA"/>
</dbReference>
<dbReference type="CDD" id="cd01335">
    <property type="entry name" value="Radical_SAM"/>
    <property type="match status" value="1"/>
</dbReference>
<dbReference type="AlphaFoldDB" id="A0A934WW17"/>
<dbReference type="Pfam" id="PF04055">
    <property type="entry name" value="Radical_SAM"/>
    <property type="match status" value="1"/>
</dbReference>
<dbReference type="NCBIfam" id="TIGR02495">
    <property type="entry name" value="NrdG2"/>
    <property type="match status" value="1"/>
</dbReference>
<dbReference type="Gene3D" id="3.20.20.70">
    <property type="entry name" value="Aldolase class I"/>
    <property type="match status" value="1"/>
</dbReference>
<dbReference type="PANTHER" id="PTHR11228:SF27">
    <property type="entry name" value="GLYCYL-RADICAL ENZYME ACTIVATING ENZYME MJ1227-RELATED"/>
    <property type="match status" value="1"/>
</dbReference>
<dbReference type="SUPFAM" id="SSF102114">
    <property type="entry name" value="Radical SAM enzymes"/>
    <property type="match status" value="1"/>
</dbReference>
<dbReference type="InterPro" id="IPR012840">
    <property type="entry name" value="NrdG2"/>
</dbReference>
<dbReference type="RefSeq" id="WP_201429680.1">
    <property type="nucleotide sequence ID" value="NZ_JAEQBW010000001.1"/>
</dbReference>
<gene>
    <name evidence="7" type="ORF">JKA74_03050</name>
</gene>
<keyword evidence="3" id="KW-0479">Metal-binding</keyword>
<dbReference type="PROSITE" id="PS51918">
    <property type="entry name" value="RADICAL_SAM"/>
    <property type="match status" value="1"/>
</dbReference>
<dbReference type="InterPro" id="IPR058240">
    <property type="entry name" value="rSAM_sf"/>
</dbReference>
<dbReference type="InterPro" id="IPR007197">
    <property type="entry name" value="rSAM"/>
</dbReference>